<evidence type="ECO:0000256" key="2">
    <source>
        <dbReference type="SAM" id="Phobius"/>
    </source>
</evidence>
<dbReference type="CDD" id="cd12935">
    <property type="entry name" value="LEM_like"/>
    <property type="match status" value="1"/>
</dbReference>
<protein>
    <recommendedName>
        <fullName evidence="4">LEM domain-containing protein</fullName>
    </recommendedName>
</protein>
<dbReference type="PANTHER" id="PTHR12019">
    <property type="entry name" value="LAMINA-ASSOCIATED POLYPEPTIDE THYMOPOIETIN"/>
    <property type="match status" value="1"/>
</dbReference>
<dbReference type="KEGG" id="vde:111247662"/>
<evidence type="ECO:0000256" key="3">
    <source>
        <dbReference type="SAM" id="SignalP"/>
    </source>
</evidence>
<dbReference type="OrthoDB" id="6500909at2759"/>
<dbReference type="CDD" id="cd12934">
    <property type="entry name" value="LEM"/>
    <property type="match status" value="1"/>
</dbReference>
<dbReference type="InterPro" id="IPR003887">
    <property type="entry name" value="LEM_dom"/>
</dbReference>
<dbReference type="Gene3D" id="1.10.720.40">
    <property type="match status" value="1"/>
</dbReference>
<dbReference type="FunFam" id="1.10.720.40:FF:000001">
    <property type="entry name" value="LEM domain containing 2, isoform CRA_a"/>
    <property type="match status" value="1"/>
</dbReference>
<dbReference type="InterPro" id="IPR051656">
    <property type="entry name" value="LEM_domain"/>
</dbReference>
<dbReference type="InterPro" id="IPR011015">
    <property type="entry name" value="LEM/LEM-like_dom_sf"/>
</dbReference>
<dbReference type="SUPFAM" id="SSF63451">
    <property type="entry name" value="LEM domain"/>
    <property type="match status" value="1"/>
</dbReference>
<dbReference type="SMART" id="SM00540">
    <property type="entry name" value="LEM"/>
    <property type="match status" value="1"/>
</dbReference>
<evidence type="ECO:0000313" key="6">
    <source>
        <dbReference type="Proteomes" id="UP000594260"/>
    </source>
</evidence>
<dbReference type="GeneID" id="111247662"/>
<dbReference type="RefSeq" id="XP_022654603.1">
    <property type="nucleotide sequence ID" value="XM_022798868.1"/>
</dbReference>
<accession>A0A7M7JRM4</accession>
<proteinExistence type="predicted"/>
<dbReference type="InParanoid" id="A0A7M7JRM4"/>
<organism evidence="5 6">
    <name type="scientific">Varroa destructor</name>
    <name type="common">Honeybee mite</name>
    <dbReference type="NCBI Taxonomy" id="109461"/>
    <lineage>
        <taxon>Eukaryota</taxon>
        <taxon>Metazoa</taxon>
        <taxon>Ecdysozoa</taxon>
        <taxon>Arthropoda</taxon>
        <taxon>Chelicerata</taxon>
        <taxon>Arachnida</taxon>
        <taxon>Acari</taxon>
        <taxon>Parasitiformes</taxon>
        <taxon>Mesostigmata</taxon>
        <taxon>Gamasina</taxon>
        <taxon>Dermanyssoidea</taxon>
        <taxon>Varroidae</taxon>
        <taxon>Varroa</taxon>
    </lineage>
</organism>
<evidence type="ECO:0000313" key="5">
    <source>
        <dbReference type="EnsemblMetazoa" id="XP_022654603"/>
    </source>
</evidence>
<keyword evidence="2" id="KW-0472">Membrane</keyword>
<feature type="transmembrane region" description="Helical" evidence="2">
    <location>
        <begin position="321"/>
        <end position="343"/>
    </location>
</feature>
<dbReference type="Pfam" id="PF03020">
    <property type="entry name" value="LEM"/>
    <property type="match status" value="1"/>
</dbReference>
<reference evidence="5" key="1">
    <citation type="submission" date="2021-01" db="UniProtKB">
        <authorList>
            <consortium name="EnsemblMetazoa"/>
        </authorList>
    </citation>
    <scope>IDENTIFICATION</scope>
</reference>
<feature type="chain" id="PRO_5029913851" description="LEM domain-containing protein" evidence="3">
    <location>
        <begin position="20"/>
        <end position="386"/>
    </location>
</feature>
<dbReference type="PANTHER" id="PTHR12019:SF9">
    <property type="entry name" value="THYMOPOIETIN"/>
    <property type="match status" value="1"/>
</dbReference>
<keyword evidence="2" id="KW-1133">Transmembrane helix</keyword>
<feature type="region of interest" description="Disordered" evidence="1">
    <location>
        <begin position="355"/>
        <end position="386"/>
    </location>
</feature>
<evidence type="ECO:0000259" key="4">
    <source>
        <dbReference type="PROSITE" id="PS50954"/>
    </source>
</evidence>
<keyword evidence="6" id="KW-1185">Reference proteome</keyword>
<dbReference type="PROSITE" id="PS50954">
    <property type="entry name" value="LEM"/>
    <property type="match status" value="1"/>
</dbReference>
<sequence length="386" mass="42627">MYVMAEYATLSLFVVMVTATIGFPPDVLSFSCSDLLVLCRSYYSENDKRQLASARKPVLQRERERYVVEKIERICYHSSSTRWTDFDPKMPSSRMTKDQLRDALADVGVKTGSKMKKAELVKLYREKILDQQVSTVSPNDSLIGGFSSDEEEPVALDTSHITSATNVKHLTNDEIFYKLKELGEHVGPILDSTRSIYERKLIRLLGGDEADGDNYDKGISSFSADEEDEADKDETDEYDVVGATSDNTEHFKNSGFSEKIVDDNGFSNTLSREHEKIQIQDDGSIVRTRRHHTIKSYTNESHTANGKSFVPPPPKKHNLPIVAGVALLVLAVIAVLICPICLYRVNLESGKPFAAVPSSGSAPPAENVPTSSKTVVIGSGINGSPK</sequence>
<name>A0A7M7JRM4_VARDE</name>
<dbReference type="AlphaFoldDB" id="A0A7M7JRM4"/>
<keyword evidence="2" id="KW-0812">Transmembrane</keyword>
<feature type="signal peptide" evidence="3">
    <location>
        <begin position="1"/>
        <end position="19"/>
    </location>
</feature>
<dbReference type="EnsemblMetazoa" id="XM_022798868">
    <property type="protein sequence ID" value="XP_022654603"/>
    <property type="gene ID" value="LOC111247662"/>
</dbReference>
<keyword evidence="3" id="KW-0732">Signal</keyword>
<feature type="region of interest" description="Disordered" evidence="1">
    <location>
        <begin position="215"/>
        <end position="235"/>
    </location>
</feature>
<evidence type="ECO:0000256" key="1">
    <source>
        <dbReference type="SAM" id="MobiDB-lite"/>
    </source>
</evidence>
<dbReference type="Proteomes" id="UP000594260">
    <property type="component" value="Unplaced"/>
</dbReference>
<feature type="compositionally biased region" description="Acidic residues" evidence="1">
    <location>
        <begin position="224"/>
        <end position="235"/>
    </location>
</feature>
<feature type="compositionally biased region" description="Low complexity" evidence="1">
    <location>
        <begin position="355"/>
        <end position="365"/>
    </location>
</feature>
<feature type="domain" description="LEM" evidence="4">
    <location>
        <begin position="164"/>
        <end position="208"/>
    </location>
</feature>